<feature type="domain" description="AdoMet activation" evidence="4">
    <location>
        <begin position="48"/>
        <end position="242"/>
    </location>
</feature>
<sequence>SPEYDGLVLYAKDAMDGLDIANKLMNPEFRQAYEDDLAAFKAAGSVEEEVKKPLPELTRATRSNVSTDKPVFIPPDLDRHVLRNVPIPQIVPYVNMQMLLGHHLGLKGSVEQLLAEKNSKAVQLKETVDSILMEAAAKGTLHAHGMYRFFPAQSSGNDIIIYDPAEPGREIKRFSFPRQQVAPFLCLADFLKSVDSGIMDYVGFLVVTAGEGVRELAGQLKDNGDYLRSHAYQSVALEVAEG</sequence>
<reference evidence="5 6" key="1">
    <citation type="submission" date="2021-07" db="EMBL/GenBank/DDBJ databases">
        <title>Paenibacillus radiodurans sp. nov., isolated from the southeastern edge of Tengger Desert.</title>
        <authorList>
            <person name="Zhang G."/>
        </authorList>
    </citation>
    <scope>NUCLEOTIDE SEQUENCE [LARGE SCALE GENOMIC DNA]</scope>
    <source>
        <strain evidence="5 6">CCM 7311</strain>
    </source>
</reference>
<dbReference type="Gene3D" id="3.10.196.10">
    <property type="entry name" value="Vitamin B12-dependent methionine synthase, activation domain"/>
    <property type="match status" value="1"/>
</dbReference>
<dbReference type="PANTHER" id="PTHR45833:SF1">
    <property type="entry name" value="METHIONINE SYNTHASE"/>
    <property type="match status" value="1"/>
</dbReference>
<accession>A0ABS7CJ98</accession>
<evidence type="ECO:0000259" key="4">
    <source>
        <dbReference type="PROSITE" id="PS50974"/>
    </source>
</evidence>
<feature type="non-terminal residue" evidence="5">
    <location>
        <position position="242"/>
    </location>
</feature>
<dbReference type="PROSITE" id="PS50974">
    <property type="entry name" value="ADOMET_ACTIVATION"/>
    <property type="match status" value="1"/>
</dbReference>
<evidence type="ECO:0000256" key="3">
    <source>
        <dbReference type="PROSITE-ProRule" id="PRU00346"/>
    </source>
</evidence>
<gene>
    <name evidence="5" type="ORF">K0U00_43825</name>
</gene>
<keyword evidence="6" id="KW-1185">Reference proteome</keyword>
<name>A0ABS7CJ98_9BACL</name>
<proteinExistence type="predicted"/>
<keyword evidence="1" id="KW-0479">Metal-binding</keyword>
<keyword evidence="2" id="KW-0170">Cobalt</keyword>
<dbReference type="Pfam" id="PF02965">
    <property type="entry name" value="Met_synt_B12"/>
    <property type="match status" value="1"/>
</dbReference>
<evidence type="ECO:0000256" key="2">
    <source>
        <dbReference type="ARBA" id="ARBA00023285"/>
    </source>
</evidence>
<comment type="caution">
    <text evidence="5">The sequence shown here is derived from an EMBL/GenBank/DDBJ whole genome shotgun (WGS) entry which is preliminary data.</text>
</comment>
<dbReference type="PANTHER" id="PTHR45833">
    <property type="entry name" value="METHIONINE SYNTHASE"/>
    <property type="match status" value="1"/>
</dbReference>
<evidence type="ECO:0000313" key="5">
    <source>
        <dbReference type="EMBL" id="MBW7461008.1"/>
    </source>
</evidence>
<dbReference type="InterPro" id="IPR037010">
    <property type="entry name" value="VitB12-dep_Met_synth_activ_sf"/>
</dbReference>
<organism evidence="5 6">
    <name type="scientific">Paenibacillus sepulcri</name>
    <dbReference type="NCBI Taxonomy" id="359917"/>
    <lineage>
        <taxon>Bacteria</taxon>
        <taxon>Bacillati</taxon>
        <taxon>Bacillota</taxon>
        <taxon>Bacilli</taxon>
        <taxon>Bacillales</taxon>
        <taxon>Paenibacillaceae</taxon>
        <taxon>Paenibacillus</taxon>
    </lineage>
</organism>
<keyword evidence="3" id="KW-0808">Transferase</keyword>
<evidence type="ECO:0000313" key="6">
    <source>
        <dbReference type="Proteomes" id="UP001519887"/>
    </source>
</evidence>
<dbReference type="InterPro" id="IPR050554">
    <property type="entry name" value="Met_Synthase/Corrinoid"/>
</dbReference>
<dbReference type="EMBL" id="JAHZIK010002618">
    <property type="protein sequence ID" value="MBW7461008.1"/>
    <property type="molecule type" value="Genomic_DNA"/>
</dbReference>
<dbReference type="InterPro" id="IPR004223">
    <property type="entry name" value="VitB12-dep_Met_synth_activ_dom"/>
</dbReference>
<feature type="non-terminal residue" evidence="5">
    <location>
        <position position="1"/>
    </location>
</feature>
<protein>
    <submittedName>
        <fullName evidence="5">Methionine synthase</fullName>
    </submittedName>
</protein>
<dbReference type="SUPFAM" id="SSF56507">
    <property type="entry name" value="Methionine synthase activation domain-like"/>
    <property type="match status" value="1"/>
</dbReference>
<evidence type="ECO:0000256" key="1">
    <source>
        <dbReference type="ARBA" id="ARBA00022723"/>
    </source>
</evidence>
<dbReference type="Proteomes" id="UP001519887">
    <property type="component" value="Unassembled WGS sequence"/>
</dbReference>
<keyword evidence="3" id="KW-0489">Methyltransferase</keyword>